<sequence length="492" mass="53605">MRLDFDEALEKVGGFGFIQRYHFSVLMLAQIAHAPSFISVAFVGKEPEFTCKGRAAGDPCKLDPPCTEFVYSTDFTSIVSEWDLVCDRKREASYAQSLVMLGFLAGVIVLGRTSDMYGRLKTYVGGVICLVAVQLASGFSQNIYQYFFSRFLVGFFSGGGTLAGHILMLESLVSRHRALLSTIYHCGFAVGLAVLAAMAYYVRDWRQLTFVTCLPMVTIIAIPLVIPESARWLASNGRIEEAKEQLMYFGKKNGLRMNRSMIALTDKTVEAKGKSSSEGAMALFRTPVLRRRMITLMIIWFSCCLAYYGLTFGASSLGGNIYLNFALSGIVEVPAGLLSIFVLNCIGRRPTIAGSLFVVGFACLGVMALPRSEDGAMSTYQTCLALIGKMGVSVAFNSAYLYSSEILPTVLRNTAIGVCSMSARIGGILAPTLPPFGDKVAYFLFGVTTLFSALLNLTLPESLNKQLPETVMDVENGMTTTVSHSEKRIGMS</sequence>
<feature type="transmembrane region" description="Helical" evidence="5">
    <location>
        <begin position="350"/>
        <end position="367"/>
    </location>
</feature>
<dbReference type="GeneID" id="119724141"/>
<dbReference type="Proteomes" id="UP000887568">
    <property type="component" value="Unplaced"/>
</dbReference>
<comment type="subcellular location">
    <subcellularLocation>
        <location evidence="1">Membrane</location>
        <topology evidence="1">Multi-pass membrane protein</topology>
    </subcellularLocation>
</comment>
<name>A0A913ZGT1_PATMI</name>
<dbReference type="PROSITE" id="PS50850">
    <property type="entry name" value="MFS"/>
    <property type="match status" value="1"/>
</dbReference>
<evidence type="ECO:0000256" key="3">
    <source>
        <dbReference type="ARBA" id="ARBA00022989"/>
    </source>
</evidence>
<evidence type="ECO:0000256" key="1">
    <source>
        <dbReference type="ARBA" id="ARBA00004141"/>
    </source>
</evidence>
<keyword evidence="3 5" id="KW-1133">Transmembrane helix</keyword>
<dbReference type="InterPro" id="IPR020846">
    <property type="entry name" value="MFS_dom"/>
</dbReference>
<keyword evidence="8" id="KW-1185">Reference proteome</keyword>
<dbReference type="Pfam" id="PF00083">
    <property type="entry name" value="Sugar_tr"/>
    <property type="match status" value="1"/>
</dbReference>
<evidence type="ECO:0000256" key="4">
    <source>
        <dbReference type="ARBA" id="ARBA00023136"/>
    </source>
</evidence>
<feature type="transmembrane region" description="Helical" evidence="5">
    <location>
        <begin position="293"/>
        <end position="310"/>
    </location>
</feature>
<dbReference type="Gene3D" id="1.20.1250.20">
    <property type="entry name" value="MFS general substrate transporter like domains"/>
    <property type="match status" value="1"/>
</dbReference>
<dbReference type="GO" id="GO:0016020">
    <property type="term" value="C:membrane"/>
    <property type="evidence" value="ECO:0007669"/>
    <property type="project" value="UniProtKB-SubCell"/>
</dbReference>
<proteinExistence type="predicted"/>
<dbReference type="OrthoDB" id="5296287at2759"/>
<feature type="transmembrane region" description="Helical" evidence="5">
    <location>
        <begin position="123"/>
        <end position="141"/>
    </location>
</feature>
<dbReference type="PROSITE" id="PS00217">
    <property type="entry name" value="SUGAR_TRANSPORT_2"/>
    <property type="match status" value="1"/>
</dbReference>
<dbReference type="EnsemblMetazoa" id="XM_038195064.1">
    <property type="protein sequence ID" value="XP_038050992.1"/>
    <property type="gene ID" value="LOC119724141"/>
</dbReference>
<evidence type="ECO:0000256" key="5">
    <source>
        <dbReference type="SAM" id="Phobius"/>
    </source>
</evidence>
<keyword evidence="4 5" id="KW-0472">Membrane</keyword>
<feature type="transmembrane region" description="Helical" evidence="5">
    <location>
        <begin position="92"/>
        <end position="111"/>
    </location>
</feature>
<dbReference type="SUPFAM" id="SSF103473">
    <property type="entry name" value="MFS general substrate transporter"/>
    <property type="match status" value="1"/>
</dbReference>
<dbReference type="RefSeq" id="XP_038050993.1">
    <property type="nucleotide sequence ID" value="XM_038195065.1"/>
</dbReference>
<dbReference type="InterPro" id="IPR005829">
    <property type="entry name" value="Sugar_transporter_CS"/>
</dbReference>
<feature type="transmembrane region" description="Helical" evidence="5">
    <location>
        <begin position="179"/>
        <end position="202"/>
    </location>
</feature>
<reference evidence="7" key="1">
    <citation type="submission" date="2022-11" db="UniProtKB">
        <authorList>
            <consortium name="EnsemblMetazoa"/>
        </authorList>
    </citation>
    <scope>IDENTIFICATION</scope>
</reference>
<accession>A0A913ZGT1</accession>
<feature type="transmembrane region" description="Helical" evidence="5">
    <location>
        <begin position="322"/>
        <end position="343"/>
    </location>
</feature>
<dbReference type="GO" id="GO:0022857">
    <property type="term" value="F:transmembrane transporter activity"/>
    <property type="evidence" value="ECO:0007669"/>
    <property type="project" value="InterPro"/>
</dbReference>
<organism evidence="7 8">
    <name type="scientific">Patiria miniata</name>
    <name type="common">Bat star</name>
    <name type="synonym">Asterina miniata</name>
    <dbReference type="NCBI Taxonomy" id="46514"/>
    <lineage>
        <taxon>Eukaryota</taxon>
        <taxon>Metazoa</taxon>
        <taxon>Echinodermata</taxon>
        <taxon>Eleutherozoa</taxon>
        <taxon>Asterozoa</taxon>
        <taxon>Asteroidea</taxon>
        <taxon>Valvatacea</taxon>
        <taxon>Valvatida</taxon>
        <taxon>Asterinidae</taxon>
        <taxon>Patiria</taxon>
    </lineage>
</organism>
<dbReference type="InterPro" id="IPR036259">
    <property type="entry name" value="MFS_trans_sf"/>
</dbReference>
<keyword evidence="2 5" id="KW-0812">Transmembrane</keyword>
<protein>
    <recommendedName>
        <fullName evidence="6">Major facilitator superfamily (MFS) profile domain-containing protein</fullName>
    </recommendedName>
</protein>
<dbReference type="AlphaFoldDB" id="A0A913ZGT1"/>
<dbReference type="PANTHER" id="PTHR24064">
    <property type="entry name" value="SOLUTE CARRIER FAMILY 22 MEMBER"/>
    <property type="match status" value="1"/>
</dbReference>
<feature type="domain" description="Major facilitator superfamily (MFS) profile" evidence="6">
    <location>
        <begin position="25"/>
        <end position="464"/>
    </location>
</feature>
<feature type="transmembrane region" description="Helical" evidence="5">
    <location>
        <begin position="21"/>
        <end position="43"/>
    </location>
</feature>
<feature type="transmembrane region" description="Helical" evidence="5">
    <location>
        <begin position="440"/>
        <end position="459"/>
    </location>
</feature>
<dbReference type="OMA" id="TSIASEX"/>
<feature type="transmembrane region" description="Helical" evidence="5">
    <location>
        <begin position="147"/>
        <end position="167"/>
    </location>
</feature>
<dbReference type="RefSeq" id="XP_038050992.1">
    <property type="nucleotide sequence ID" value="XM_038195064.1"/>
</dbReference>
<feature type="transmembrane region" description="Helical" evidence="5">
    <location>
        <begin position="208"/>
        <end position="226"/>
    </location>
</feature>
<evidence type="ECO:0000313" key="8">
    <source>
        <dbReference type="Proteomes" id="UP000887568"/>
    </source>
</evidence>
<evidence type="ECO:0000313" key="7">
    <source>
        <dbReference type="EnsemblMetazoa" id="XP_038050993.1"/>
    </source>
</evidence>
<dbReference type="InterPro" id="IPR005828">
    <property type="entry name" value="MFS_sugar_transport-like"/>
</dbReference>
<dbReference type="CDD" id="cd17317">
    <property type="entry name" value="MFS_SLC22"/>
    <property type="match status" value="1"/>
</dbReference>
<evidence type="ECO:0000259" key="6">
    <source>
        <dbReference type="PROSITE" id="PS50850"/>
    </source>
</evidence>
<evidence type="ECO:0000256" key="2">
    <source>
        <dbReference type="ARBA" id="ARBA00022692"/>
    </source>
</evidence>
<dbReference type="EnsemblMetazoa" id="XM_038195065.1">
    <property type="protein sequence ID" value="XP_038050993.1"/>
    <property type="gene ID" value="LOC119724141"/>
</dbReference>